<feature type="region of interest" description="Disordered" evidence="2">
    <location>
        <begin position="38"/>
        <end position="78"/>
    </location>
</feature>
<dbReference type="FunCoup" id="A0A6I9QAC5">
    <property type="interactions" value="1236"/>
</dbReference>
<evidence type="ECO:0000313" key="3">
    <source>
        <dbReference type="Proteomes" id="UP000504607"/>
    </source>
</evidence>
<evidence type="ECO:0000313" key="4">
    <source>
        <dbReference type="RefSeq" id="XP_010905498.1"/>
    </source>
</evidence>
<dbReference type="KEGG" id="egu:105032688"/>
<evidence type="ECO:0000256" key="1">
    <source>
        <dbReference type="SAM" id="Coils"/>
    </source>
</evidence>
<dbReference type="OrthoDB" id="532289at2759"/>
<name>A0A6I9QAC5_ELAGV</name>
<dbReference type="InterPro" id="IPR034568">
    <property type="entry name" value="MED30"/>
</dbReference>
<organism evidence="3 4">
    <name type="scientific">Elaeis guineensis var. tenera</name>
    <name type="common">Oil palm</name>
    <dbReference type="NCBI Taxonomy" id="51953"/>
    <lineage>
        <taxon>Eukaryota</taxon>
        <taxon>Viridiplantae</taxon>
        <taxon>Streptophyta</taxon>
        <taxon>Embryophyta</taxon>
        <taxon>Tracheophyta</taxon>
        <taxon>Spermatophyta</taxon>
        <taxon>Magnoliopsida</taxon>
        <taxon>Liliopsida</taxon>
        <taxon>Arecaceae</taxon>
        <taxon>Arecoideae</taxon>
        <taxon>Cocoseae</taxon>
        <taxon>Elaeidinae</taxon>
        <taxon>Elaeis</taxon>
    </lineage>
</organism>
<dbReference type="RefSeq" id="XP_010905498.1">
    <property type="nucleotide sequence ID" value="XM_010907196.3"/>
</dbReference>
<sequence length="163" mass="17193">MAAKSRQELGIEGQRHLEETINAAFQILSSMNDELCNPALWSTSPAATHPPASGDGSSDSSHPSEASAGGAGGGGGGALDEARLRYKSAIANLRAVIAAVPSSPQETGALDAKADPAEIERLEERVSALRKELENKNKHLKHLIDQLRNLITDISMWQSPCSA</sequence>
<protein>
    <submittedName>
        <fullName evidence="4">Mediator of RNA polymerase II transcription subunit 30 isoform X1</fullName>
    </submittedName>
</protein>
<reference evidence="4" key="1">
    <citation type="submission" date="2025-08" db="UniProtKB">
        <authorList>
            <consortium name="RefSeq"/>
        </authorList>
    </citation>
    <scope>IDENTIFICATION</scope>
</reference>
<dbReference type="InParanoid" id="A0A6I9QAC5"/>
<proteinExistence type="predicted"/>
<evidence type="ECO:0000256" key="2">
    <source>
        <dbReference type="SAM" id="MobiDB-lite"/>
    </source>
</evidence>
<dbReference type="Proteomes" id="UP000504607">
    <property type="component" value="Unplaced"/>
</dbReference>
<dbReference type="GeneID" id="105032688"/>
<feature type="coiled-coil region" evidence="1">
    <location>
        <begin position="119"/>
        <end position="153"/>
    </location>
</feature>
<dbReference type="AlphaFoldDB" id="A0A6I9QAC5"/>
<dbReference type="PANTHER" id="PTHR36406:SF2">
    <property type="entry name" value="MEDIATOR OF RNA POLYMERASE II TRANSCRIPTION SUBUNIT 30"/>
    <property type="match status" value="1"/>
</dbReference>
<keyword evidence="1" id="KW-0175">Coiled coil</keyword>
<feature type="compositionally biased region" description="Gly residues" evidence="2">
    <location>
        <begin position="69"/>
        <end position="78"/>
    </location>
</feature>
<dbReference type="GO" id="GO:0016592">
    <property type="term" value="C:mediator complex"/>
    <property type="evidence" value="ECO:0007669"/>
    <property type="project" value="InterPro"/>
</dbReference>
<gene>
    <name evidence="4" type="primary">LOC105032688</name>
</gene>
<keyword evidence="3" id="KW-1185">Reference proteome</keyword>
<dbReference type="PANTHER" id="PTHR36406">
    <property type="entry name" value="MEDIATOR OF RNA POLYMERASE II TRANSCRIPTION SUBUNIT 30"/>
    <property type="match status" value="1"/>
</dbReference>
<accession>A0A6I9QAC5</accession>
<feature type="compositionally biased region" description="Low complexity" evidence="2">
    <location>
        <begin position="49"/>
        <end position="68"/>
    </location>
</feature>